<dbReference type="PANTHER" id="PTHR11480">
    <property type="entry name" value="SAPOSIN-RELATED"/>
    <property type="match status" value="1"/>
</dbReference>
<accession>A0A8J5LPE9</accession>
<feature type="domain" description="Saposin B-type" evidence="6">
    <location>
        <begin position="147"/>
        <end position="226"/>
    </location>
</feature>
<dbReference type="Pfam" id="PF03489">
    <property type="entry name" value="SapB_2"/>
    <property type="match status" value="1"/>
</dbReference>
<dbReference type="Proteomes" id="UP000734854">
    <property type="component" value="Unassembled WGS sequence"/>
</dbReference>
<dbReference type="InterPro" id="IPR008139">
    <property type="entry name" value="SaposinB_dom"/>
</dbReference>
<dbReference type="SMART" id="SM00741">
    <property type="entry name" value="SapB"/>
    <property type="match status" value="2"/>
</dbReference>
<keyword evidence="8" id="KW-1185">Reference proteome</keyword>
<dbReference type="Pfam" id="PF05184">
    <property type="entry name" value="SapB_1"/>
    <property type="match status" value="1"/>
</dbReference>
<keyword evidence="1" id="KW-0064">Aspartyl protease</keyword>
<evidence type="ECO:0000256" key="3">
    <source>
        <dbReference type="ARBA" id="ARBA00023157"/>
    </source>
</evidence>
<feature type="region of interest" description="Disordered" evidence="5">
    <location>
        <begin position="410"/>
        <end position="429"/>
    </location>
</feature>
<keyword evidence="2" id="KW-0865">Zymogen</keyword>
<evidence type="ECO:0000256" key="4">
    <source>
        <dbReference type="ARBA" id="ARBA00023180"/>
    </source>
</evidence>
<dbReference type="GO" id="GO:0004190">
    <property type="term" value="F:aspartic-type endopeptidase activity"/>
    <property type="evidence" value="ECO:0007669"/>
    <property type="project" value="UniProtKB-KW"/>
</dbReference>
<proteinExistence type="predicted"/>
<protein>
    <recommendedName>
        <fullName evidence="6">Saposin B-type domain-containing protein</fullName>
    </recommendedName>
</protein>
<evidence type="ECO:0000256" key="5">
    <source>
        <dbReference type="SAM" id="MobiDB-lite"/>
    </source>
</evidence>
<dbReference type="PANTHER" id="PTHR11480:SF3">
    <property type="entry name" value="BCDNA.GH08312"/>
    <property type="match status" value="1"/>
</dbReference>
<evidence type="ECO:0000256" key="1">
    <source>
        <dbReference type="ARBA" id="ARBA00022750"/>
    </source>
</evidence>
<dbReference type="InterPro" id="IPR007856">
    <property type="entry name" value="SapB_1"/>
</dbReference>
<dbReference type="EMBL" id="JACMSC010000005">
    <property type="protein sequence ID" value="KAG6522943.1"/>
    <property type="molecule type" value="Genomic_DNA"/>
</dbReference>
<feature type="domain" description="Saposin B-type" evidence="6">
    <location>
        <begin position="233"/>
        <end position="313"/>
    </location>
</feature>
<evidence type="ECO:0000259" key="6">
    <source>
        <dbReference type="PROSITE" id="PS50015"/>
    </source>
</evidence>
<dbReference type="SUPFAM" id="SSF47862">
    <property type="entry name" value="Saposin"/>
    <property type="match status" value="2"/>
</dbReference>
<evidence type="ECO:0000256" key="2">
    <source>
        <dbReference type="ARBA" id="ARBA00023145"/>
    </source>
</evidence>
<keyword evidence="3" id="KW-1015">Disulfide bond</keyword>
<sequence>MNGVRSKIPDQDILAYQQMPFRLLVRNHLAEGPRPSPLLLGSSTLLVKNANRGGDLRLKLDASKKCNFDQVTRMITSEIGSIESEANLVYLQGSMGSRGWFFLVLILVIGWANADARSLAELDVLVTEVDFELIENPIRTFKGVKRNEQLCTLCENFASQAAQYLSKNKTQTEIIETLHQACSEMKPFEEQCLLLIDYYSALFFAEISKIHPEEFCTKFNLCEAMASISLLKTENSCTICHDVIAKVLVKLKDSDAQFEVIKMLLKECNEVEQYVQQCKKLVLHYGPLILVNGEKFLEDTDICTAIHACKTEKAELINDAVSEEPPVVASIILAPEIVSKSMENILHSMESNKTTPLLPSSRSLDGILSGDPSLNIALPSEGEAAVPPPRPIPEKQLLVEYYKPLLLNFLPRGKQPPSGPDPGIDDDKH</sequence>
<gene>
    <name evidence="7" type="ORF">ZIOFF_020100</name>
</gene>
<reference evidence="7 8" key="1">
    <citation type="submission" date="2020-08" db="EMBL/GenBank/DDBJ databases">
        <title>Plant Genome Project.</title>
        <authorList>
            <person name="Zhang R.-G."/>
        </authorList>
    </citation>
    <scope>NUCLEOTIDE SEQUENCE [LARGE SCALE GENOMIC DNA]</scope>
    <source>
        <tissue evidence="7">Rhizome</tissue>
    </source>
</reference>
<dbReference type="Gene3D" id="1.10.225.10">
    <property type="entry name" value="Saposin-like"/>
    <property type="match status" value="2"/>
</dbReference>
<dbReference type="InterPro" id="IPR011001">
    <property type="entry name" value="Saposin-like"/>
</dbReference>
<dbReference type="InterPro" id="IPR051428">
    <property type="entry name" value="Sphingo_Act-Surfact_Prot"/>
</dbReference>
<organism evidence="7 8">
    <name type="scientific">Zingiber officinale</name>
    <name type="common">Ginger</name>
    <name type="synonym">Amomum zingiber</name>
    <dbReference type="NCBI Taxonomy" id="94328"/>
    <lineage>
        <taxon>Eukaryota</taxon>
        <taxon>Viridiplantae</taxon>
        <taxon>Streptophyta</taxon>
        <taxon>Embryophyta</taxon>
        <taxon>Tracheophyta</taxon>
        <taxon>Spermatophyta</taxon>
        <taxon>Magnoliopsida</taxon>
        <taxon>Liliopsida</taxon>
        <taxon>Zingiberales</taxon>
        <taxon>Zingiberaceae</taxon>
        <taxon>Zingiber</taxon>
    </lineage>
</organism>
<keyword evidence="4" id="KW-0325">Glycoprotein</keyword>
<evidence type="ECO:0000313" key="7">
    <source>
        <dbReference type="EMBL" id="KAG6522943.1"/>
    </source>
</evidence>
<dbReference type="InterPro" id="IPR008138">
    <property type="entry name" value="SapB_2"/>
</dbReference>
<keyword evidence="1" id="KW-0645">Protease</keyword>
<dbReference type="GO" id="GO:0006629">
    <property type="term" value="P:lipid metabolic process"/>
    <property type="evidence" value="ECO:0007669"/>
    <property type="project" value="InterPro"/>
</dbReference>
<dbReference type="AlphaFoldDB" id="A0A8J5LPE9"/>
<comment type="caution">
    <text evidence="7">The sequence shown here is derived from an EMBL/GenBank/DDBJ whole genome shotgun (WGS) entry which is preliminary data.</text>
</comment>
<dbReference type="PROSITE" id="PS50015">
    <property type="entry name" value="SAP_B"/>
    <property type="match status" value="2"/>
</dbReference>
<evidence type="ECO:0000313" key="8">
    <source>
        <dbReference type="Proteomes" id="UP000734854"/>
    </source>
</evidence>
<keyword evidence="1" id="KW-0378">Hydrolase</keyword>
<name>A0A8J5LPE9_ZINOF</name>